<dbReference type="InterPro" id="IPR001387">
    <property type="entry name" value="Cro/C1-type_HTH"/>
</dbReference>
<protein>
    <submittedName>
        <fullName evidence="2">Helix-turn-helix transcriptional regulator</fullName>
    </submittedName>
</protein>
<organism evidence="2 3">
    <name type="scientific">Secundilactobacillus angelensis</name>
    <dbReference type="NCBI Taxonomy" id="2722706"/>
    <lineage>
        <taxon>Bacteria</taxon>
        <taxon>Bacillati</taxon>
        <taxon>Bacillota</taxon>
        <taxon>Bacilli</taxon>
        <taxon>Lactobacillales</taxon>
        <taxon>Lactobacillaceae</taxon>
        <taxon>Secundilactobacillus</taxon>
    </lineage>
</organism>
<dbReference type="SUPFAM" id="SSF47413">
    <property type="entry name" value="lambda repressor-like DNA-binding domains"/>
    <property type="match status" value="1"/>
</dbReference>
<name>A0ABX1L1W6_9LACO</name>
<dbReference type="PROSITE" id="PS50943">
    <property type="entry name" value="HTH_CROC1"/>
    <property type="match status" value="1"/>
</dbReference>
<dbReference type="CDD" id="cd00093">
    <property type="entry name" value="HTH_XRE"/>
    <property type="match status" value="1"/>
</dbReference>
<dbReference type="InterPro" id="IPR010982">
    <property type="entry name" value="Lambda_DNA-bd_dom_sf"/>
</dbReference>
<reference evidence="2 3" key="1">
    <citation type="submission" date="2020-04" db="EMBL/GenBank/DDBJ databases">
        <title>A novel species of genus Lactobacillus that was isolated from fermented food Zha-chili.</title>
        <authorList>
            <person name="Zhang Z."/>
        </authorList>
    </citation>
    <scope>NUCLEOTIDE SEQUENCE [LARGE SCALE GENOMIC DNA]</scope>
    <source>
        <strain evidence="3">HBUAS51383</strain>
    </source>
</reference>
<dbReference type="Pfam" id="PF01381">
    <property type="entry name" value="HTH_3"/>
    <property type="match status" value="1"/>
</dbReference>
<dbReference type="Proteomes" id="UP000763447">
    <property type="component" value="Unassembled WGS sequence"/>
</dbReference>
<evidence type="ECO:0000313" key="3">
    <source>
        <dbReference type="Proteomes" id="UP000763447"/>
    </source>
</evidence>
<evidence type="ECO:0000259" key="1">
    <source>
        <dbReference type="PROSITE" id="PS50943"/>
    </source>
</evidence>
<dbReference type="RefSeq" id="WP_168925794.1">
    <property type="nucleotide sequence ID" value="NZ_JAAXLJ010000020.1"/>
</dbReference>
<sequence length="118" mass="13269">MTVKDNVLRLWKAYRPDIKSVAELERKIDISNGIISQWEKSTPSTKSAKKVADFFGVPVSSVLNDSTDDSVELKQSEQQLIAAFRKNTDGMTDDEKAKFSSSLDILMRTAKDLLKDDK</sequence>
<dbReference type="Gene3D" id="1.10.260.40">
    <property type="entry name" value="lambda repressor-like DNA-binding domains"/>
    <property type="match status" value="1"/>
</dbReference>
<feature type="domain" description="HTH cro/C1-type" evidence="1">
    <location>
        <begin position="20"/>
        <end position="62"/>
    </location>
</feature>
<evidence type="ECO:0000313" key="2">
    <source>
        <dbReference type="EMBL" id="NLR19203.1"/>
    </source>
</evidence>
<proteinExistence type="predicted"/>
<keyword evidence="3" id="KW-1185">Reference proteome</keyword>
<comment type="caution">
    <text evidence="2">The sequence shown here is derived from an EMBL/GenBank/DDBJ whole genome shotgun (WGS) entry which is preliminary data.</text>
</comment>
<gene>
    <name evidence="2" type="ORF">HC026_09850</name>
</gene>
<accession>A0ABX1L1W6</accession>
<dbReference type="EMBL" id="JAAXLJ010000020">
    <property type="protein sequence ID" value="NLR19203.1"/>
    <property type="molecule type" value="Genomic_DNA"/>
</dbReference>